<dbReference type="Proteomes" id="UP000515465">
    <property type="component" value="Chromosome"/>
</dbReference>
<evidence type="ECO:0000313" key="1">
    <source>
        <dbReference type="EMBL" id="QND58598.1"/>
    </source>
</evidence>
<organism evidence="1 2">
    <name type="scientific">Mesorhizobium huakuii</name>
    <dbReference type="NCBI Taxonomy" id="28104"/>
    <lineage>
        <taxon>Bacteria</taxon>
        <taxon>Pseudomonadati</taxon>
        <taxon>Pseudomonadota</taxon>
        <taxon>Alphaproteobacteria</taxon>
        <taxon>Hyphomicrobiales</taxon>
        <taxon>Phyllobacteriaceae</taxon>
        <taxon>Mesorhizobium</taxon>
    </lineage>
</organism>
<sequence length="197" mass="21073">MADKLVRVYRPDGSLQCGLGRARTLREDQEVLSGLGGHAISAEKRTIPVFIPQICGAPTGRANTYVIKSAEWELILKSFVGPAGFAEWPYDTATSKIYKYDGTLQCGPGQQIPLAEMAQELLDAGIPVISSQQSSDGLLHIALCGALTGQINVYEIATADLLKALQLGFAPLASIPASNPKTVAVRDGLPVPWPFPW</sequence>
<dbReference type="RefSeq" id="WP_183456260.1">
    <property type="nucleotide sequence ID" value="NZ_CP050296.1"/>
</dbReference>
<dbReference type="EMBL" id="CP050296">
    <property type="protein sequence ID" value="QND58598.1"/>
    <property type="molecule type" value="Genomic_DNA"/>
</dbReference>
<accession>A0A7G6SVR6</accession>
<evidence type="ECO:0000313" key="2">
    <source>
        <dbReference type="Proteomes" id="UP000515465"/>
    </source>
</evidence>
<protein>
    <submittedName>
        <fullName evidence="1">Uncharacterized protein</fullName>
    </submittedName>
</protein>
<reference evidence="2" key="1">
    <citation type="journal article" date="2020" name="Mol. Plant Microbe">
        <title>Rhizobial microsymbionts of the narrowly endemic Oxytropis species growing in Kamchatka are characterized by significant genetic diversity and possess a set of genes that are associated with T3SS and T6SS secretion systems and can affect the development of symbiosis.</title>
        <authorList>
            <person name="Safronova V."/>
            <person name="Guro P."/>
            <person name="Sazanova A."/>
            <person name="Kuznetsova I."/>
            <person name="Belimov A."/>
            <person name="Yakubov V."/>
            <person name="Chirak E."/>
            <person name="Afonin A."/>
            <person name="Gogolev Y."/>
            <person name="Andronov E."/>
            <person name="Tikhonovich I."/>
        </authorList>
    </citation>
    <scope>NUCLEOTIDE SEQUENCE [LARGE SCALE GENOMIC DNA]</scope>
    <source>
        <strain evidence="2">583</strain>
    </source>
</reference>
<name>A0A7G6SVR6_9HYPH</name>
<proteinExistence type="predicted"/>
<dbReference type="AlphaFoldDB" id="A0A7G6SVR6"/>
<gene>
    <name evidence="1" type="ORF">HB778_19855</name>
</gene>